<comment type="caution">
    <text evidence="8">The sequence shown here is derived from an EMBL/GenBank/DDBJ whole genome shotgun (WGS) entry which is preliminary data.</text>
</comment>
<dbReference type="Pfam" id="PF13520">
    <property type="entry name" value="AA_permease_2"/>
    <property type="match status" value="1"/>
</dbReference>
<feature type="transmembrane region" description="Helical" evidence="7">
    <location>
        <begin position="55"/>
        <end position="77"/>
    </location>
</feature>
<keyword evidence="9" id="KW-1185">Reference proteome</keyword>
<feature type="transmembrane region" description="Helical" evidence="7">
    <location>
        <begin position="372"/>
        <end position="395"/>
    </location>
</feature>
<evidence type="ECO:0000256" key="7">
    <source>
        <dbReference type="SAM" id="Phobius"/>
    </source>
</evidence>
<evidence type="ECO:0000313" key="8">
    <source>
        <dbReference type="EMBL" id="MFC4909784.1"/>
    </source>
</evidence>
<feature type="transmembrane region" description="Helical" evidence="7">
    <location>
        <begin position="135"/>
        <end position="152"/>
    </location>
</feature>
<gene>
    <name evidence="8" type="ORF">ACFPCY_20860</name>
</gene>
<feature type="compositionally biased region" description="Gly residues" evidence="6">
    <location>
        <begin position="500"/>
        <end position="515"/>
    </location>
</feature>
<organism evidence="8 9">
    <name type="scientific">Actinomadura gamaensis</name>
    <dbReference type="NCBI Taxonomy" id="1763541"/>
    <lineage>
        <taxon>Bacteria</taxon>
        <taxon>Bacillati</taxon>
        <taxon>Actinomycetota</taxon>
        <taxon>Actinomycetes</taxon>
        <taxon>Streptosporangiales</taxon>
        <taxon>Thermomonosporaceae</taxon>
        <taxon>Actinomadura</taxon>
    </lineage>
</organism>
<feature type="transmembrane region" description="Helical" evidence="7">
    <location>
        <begin position="301"/>
        <end position="326"/>
    </location>
</feature>
<evidence type="ECO:0000256" key="2">
    <source>
        <dbReference type="ARBA" id="ARBA00022475"/>
    </source>
</evidence>
<evidence type="ECO:0000256" key="3">
    <source>
        <dbReference type="ARBA" id="ARBA00022692"/>
    </source>
</evidence>
<feature type="transmembrane region" description="Helical" evidence="7">
    <location>
        <begin position="407"/>
        <end position="428"/>
    </location>
</feature>
<evidence type="ECO:0000256" key="6">
    <source>
        <dbReference type="SAM" id="MobiDB-lite"/>
    </source>
</evidence>
<feature type="transmembrane region" description="Helical" evidence="7">
    <location>
        <begin position="440"/>
        <end position="459"/>
    </location>
</feature>
<evidence type="ECO:0000313" key="9">
    <source>
        <dbReference type="Proteomes" id="UP001595872"/>
    </source>
</evidence>
<accession>A0ABV9U1P0</accession>
<feature type="transmembrane region" description="Helical" evidence="7">
    <location>
        <begin position="251"/>
        <end position="273"/>
    </location>
</feature>
<comment type="subcellular location">
    <subcellularLocation>
        <location evidence="1">Cell membrane</location>
        <topology evidence="1">Multi-pass membrane protein</topology>
    </subcellularLocation>
</comment>
<feature type="region of interest" description="Disordered" evidence="6">
    <location>
        <begin position="469"/>
        <end position="515"/>
    </location>
</feature>
<evidence type="ECO:0000256" key="4">
    <source>
        <dbReference type="ARBA" id="ARBA00022989"/>
    </source>
</evidence>
<feature type="transmembrane region" description="Helical" evidence="7">
    <location>
        <begin position="210"/>
        <end position="230"/>
    </location>
</feature>
<dbReference type="PANTHER" id="PTHR42770">
    <property type="entry name" value="AMINO ACID TRANSPORTER-RELATED"/>
    <property type="match status" value="1"/>
</dbReference>
<dbReference type="EMBL" id="JBHSIT010000006">
    <property type="protein sequence ID" value="MFC4909784.1"/>
    <property type="molecule type" value="Genomic_DNA"/>
</dbReference>
<feature type="transmembrane region" description="Helical" evidence="7">
    <location>
        <begin position="347"/>
        <end position="366"/>
    </location>
</feature>
<keyword evidence="4 7" id="KW-1133">Transmembrane helix</keyword>
<proteinExistence type="predicted"/>
<keyword evidence="3 7" id="KW-0812">Transmembrane</keyword>
<keyword evidence="5 7" id="KW-0472">Membrane</keyword>
<dbReference type="Proteomes" id="UP001595872">
    <property type="component" value="Unassembled WGS sequence"/>
</dbReference>
<feature type="transmembrane region" description="Helical" evidence="7">
    <location>
        <begin position="159"/>
        <end position="180"/>
    </location>
</feature>
<dbReference type="PANTHER" id="PTHR42770:SF7">
    <property type="entry name" value="MEMBRANE PROTEIN"/>
    <property type="match status" value="1"/>
</dbReference>
<protein>
    <submittedName>
        <fullName evidence="8">APC family permease</fullName>
    </submittedName>
</protein>
<keyword evidence="2" id="KW-1003">Cell membrane</keyword>
<dbReference type="RefSeq" id="WP_378257576.1">
    <property type="nucleotide sequence ID" value="NZ_JBHSIT010000006.1"/>
</dbReference>
<dbReference type="InterPro" id="IPR050367">
    <property type="entry name" value="APC_superfamily"/>
</dbReference>
<evidence type="ECO:0000256" key="1">
    <source>
        <dbReference type="ARBA" id="ARBA00004651"/>
    </source>
</evidence>
<evidence type="ECO:0000256" key="5">
    <source>
        <dbReference type="ARBA" id="ARBA00023136"/>
    </source>
</evidence>
<name>A0ABV9U1P0_9ACTN</name>
<reference evidence="9" key="1">
    <citation type="journal article" date="2019" name="Int. J. Syst. Evol. Microbiol.">
        <title>The Global Catalogue of Microorganisms (GCM) 10K type strain sequencing project: providing services to taxonomists for standard genome sequencing and annotation.</title>
        <authorList>
            <consortium name="The Broad Institute Genomics Platform"/>
            <consortium name="The Broad Institute Genome Sequencing Center for Infectious Disease"/>
            <person name="Wu L."/>
            <person name="Ma J."/>
        </authorList>
    </citation>
    <scope>NUCLEOTIDE SEQUENCE [LARGE SCALE GENOMIC DNA]</scope>
    <source>
        <strain evidence="9">KLKA75</strain>
    </source>
</reference>
<feature type="transmembrane region" description="Helical" evidence="7">
    <location>
        <begin position="98"/>
        <end position="123"/>
    </location>
</feature>
<sequence length="515" mass="51319">MAASTVRPDAGAGPPSALRRGLRTFGTLLIVLSATTPASSVFVIAPGVIGQAGTGAFWSFAAAALVGVLMAFVYAELASAYPLTGGEYAIVGRTLGTLPGFVLLGLLLVTQVLIVAVIALGAGTYLGVLVHGADPRVVAAVTIVAATVVAVLDIKVNALVTGVFLAIEMAALGVLAGLGFGHVERPFTDLLAHPVVAAGGSGGGGGGLTAASAGLIGAATAVAIFAYNGYGSAVYFGEETHDAHRSIARAILWALGITVAAELVPVTAVLLGAPDLGGLFASSNMIGDFVTARGGSALDTALSLAIALAILNAVIAIVLLTARLLFSSGRDGTWSPRVDRGLRAIHPRFGTPWVATVLTGALSAAACFVPERFLLVVTGTSLVVVYGALCLAVLAGRRNGTTAHAAYRMPWFPLAPVAALAALGYVIYQNARDPAVGRPSLLVTALVMAVAAAYFVLVLRRRGGWVLKDAPGDGDAPGGPSAESNPGPGPDSDSGPGPGPDSGPGSGSASGTGPR</sequence>
<dbReference type="PIRSF" id="PIRSF006060">
    <property type="entry name" value="AA_transporter"/>
    <property type="match status" value="1"/>
</dbReference>
<feature type="transmembrane region" description="Helical" evidence="7">
    <location>
        <begin position="28"/>
        <end position="49"/>
    </location>
</feature>
<dbReference type="Gene3D" id="1.20.1740.10">
    <property type="entry name" value="Amino acid/polyamine transporter I"/>
    <property type="match status" value="1"/>
</dbReference>
<dbReference type="InterPro" id="IPR002293">
    <property type="entry name" value="AA/rel_permease1"/>
</dbReference>